<dbReference type="InterPro" id="IPR000871">
    <property type="entry name" value="Beta-lactam_class-A"/>
</dbReference>
<feature type="transmembrane region" description="Helical" evidence="2">
    <location>
        <begin position="127"/>
        <end position="146"/>
    </location>
</feature>
<dbReference type="GO" id="GO:0030655">
    <property type="term" value="P:beta-lactam antibiotic catabolic process"/>
    <property type="evidence" value="ECO:0007669"/>
    <property type="project" value="InterPro"/>
</dbReference>
<dbReference type="SUPFAM" id="SSF56601">
    <property type="entry name" value="beta-lactamase/transpeptidase-like"/>
    <property type="match status" value="1"/>
</dbReference>
<proteinExistence type="predicted"/>
<evidence type="ECO:0000259" key="4">
    <source>
        <dbReference type="Pfam" id="PF13354"/>
    </source>
</evidence>
<dbReference type="RefSeq" id="WP_152261561.1">
    <property type="nucleotide sequence ID" value="NZ_CP045143.1"/>
</dbReference>
<name>A0A5P8M8J7_9LACO</name>
<dbReference type="PANTHER" id="PTHR35333">
    <property type="entry name" value="BETA-LACTAMASE"/>
    <property type="match status" value="1"/>
</dbReference>
<dbReference type="Pfam" id="PF13354">
    <property type="entry name" value="Beta-lactamase2"/>
    <property type="match status" value="1"/>
</dbReference>
<dbReference type="Pfam" id="PF12773">
    <property type="entry name" value="DZR"/>
    <property type="match status" value="1"/>
</dbReference>
<evidence type="ECO:0000256" key="1">
    <source>
        <dbReference type="SAM" id="MobiDB-lite"/>
    </source>
</evidence>
<feature type="region of interest" description="Disordered" evidence="1">
    <location>
        <begin position="156"/>
        <end position="192"/>
    </location>
</feature>
<gene>
    <name evidence="5" type="ORF">D1010_16580</name>
</gene>
<keyword evidence="2" id="KW-0472">Membrane</keyword>
<sequence length="460" mass="49729">MKCPYCGAINPPDADFCLNCGKKLPKSMPTQTDKKECPRCHHLNALDSKFCENCGYEFTDAEPEPAQTMDSSVETTPDTPTAPSEPNQPSPEKNAADIASPQLGTPPNQPPVPPQAATPANHRKVPAILAIIVLIALMAGTGWVVYNRYFRQSAAPKTTKVAKTTRKSPARKTKAAASSSSSEKASSSSKSYNTQLYDEVQAAVNQTMGQIPGDNSVFVSASDELHLKHFVQNNRPQRAASIIKIFIMVTAFAKAQNGDLNLADTYTIAGADKVSGTGDMQNMPDGTTLSYRQVMDHMMEKSDNMAANVMIDYLGGLDVVNQEIKKLGFPDTVLERKMMDTDALAAGKDNMTSVQDLGDALTLINNGKLISKEADNQMMTIMKNNQNHEKLPAKITNATAIYNKTGEFGQYGVENDAAIVQGDRHVFVAVVMSQNGHSGEQIEAESNLGEKLSHILLDAD</sequence>
<evidence type="ECO:0000313" key="5">
    <source>
        <dbReference type="EMBL" id="QFR24866.1"/>
    </source>
</evidence>
<evidence type="ECO:0000256" key="2">
    <source>
        <dbReference type="SAM" id="Phobius"/>
    </source>
</evidence>
<feature type="region of interest" description="Disordered" evidence="1">
    <location>
        <begin position="62"/>
        <end position="119"/>
    </location>
</feature>
<evidence type="ECO:0000313" key="6">
    <source>
        <dbReference type="Proteomes" id="UP000326779"/>
    </source>
</evidence>
<feature type="compositionally biased region" description="Low complexity" evidence="1">
    <location>
        <begin position="175"/>
        <end position="191"/>
    </location>
</feature>
<dbReference type="PANTHER" id="PTHR35333:SF3">
    <property type="entry name" value="BETA-LACTAMASE-TYPE TRANSPEPTIDASE FOLD CONTAINING PROTEIN"/>
    <property type="match status" value="1"/>
</dbReference>
<dbReference type="EMBL" id="CP045143">
    <property type="protein sequence ID" value="QFR24866.1"/>
    <property type="molecule type" value="Genomic_DNA"/>
</dbReference>
<dbReference type="GO" id="GO:0046677">
    <property type="term" value="P:response to antibiotic"/>
    <property type="evidence" value="ECO:0007669"/>
    <property type="project" value="InterPro"/>
</dbReference>
<feature type="domain" description="Beta-lactamase class A catalytic" evidence="4">
    <location>
        <begin position="231"/>
        <end position="432"/>
    </location>
</feature>
<dbReference type="AlphaFoldDB" id="A0A5P8M8J7"/>
<feature type="compositionally biased region" description="Basic residues" evidence="1">
    <location>
        <begin position="163"/>
        <end position="174"/>
    </location>
</feature>
<dbReference type="InterPro" id="IPR025874">
    <property type="entry name" value="DZR"/>
</dbReference>
<keyword evidence="2" id="KW-0812">Transmembrane</keyword>
<evidence type="ECO:0000259" key="3">
    <source>
        <dbReference type="Pfam" id="PF12773"/>
    </source>
</evidence>
<feature type="domain" description="DZANK-type" evidence="3">
    <location>
        <begin position="3"/>
        <end position="55"/>
    </location>
</feature>
<dbReference type="InterPro" id="IPR045155">
    <property type="entry name" value="Beta-lactam_cat"/>
</dbReference>
<dbReference type="GO" id="GO:0008800">
    <property type="term" value="F:beta-lactamase activity"/>
    <property type="evidence" value="ECO:0007669"/>
    <property type="project" value="InterPro"/>
</dbReference>
<dbReference type="KEGG" id="lhb:D1010_16580"/>
<accession>A0A5P8M8J7</accession>
<feature type="compositionally biased region" description="Pro residues" evidence="1">
    <location>
        <begin position="107"/>
        <end position="116"/>
    </location>
</feature>
<keyword evidence="2" id="KW-1133">Transmembrane helix</keyword>
<dbReference type="Gene3D" id="3.40.710.10">
    <property type="entry name" value="DD-peptidase/beta-lactamase superfamily"/>
    <property type="match status" value="1"/>
</dbReference>
<organism evidence="5 6">
    <name type="scientific">Schleiferilactobacillus harbinensis</name>
    <dbReference type="NCBI Taxonomy" id="304207"/>
    <lineage>
        <taxon>Bacteria</taxon>
        <taxon>Bacillati</taxon>
        <taxon>Bacillota</taxon>
        <taxon>Bacilli</taxon>
        <taxon>Lactobacillales</taxon>
        <taxon>Lactobacillaceae</taxon>
        <taxon>Schleiferilactobacillus</taxon>
    </lineage>
</organism>
<reference evidence="5 6" key="1">
    <citation type="submission" date="2019-10" db="EMBL/GenBank/DDBJ databases">
        <title>The completed genome of Lactobacillus harbinensis M1.</title>
        <authorList>
            <person name="Zheng Y."/>
        </authorList>
    </citation>
    <scope>NUCLEOTIDE SEQUENCE [LARGE SCALE GENOMIC DNA]</scope>
    <source>
        <strain evidence="5 6">M1</strain>
    </source>
</reference>
<feature type="compositionally biased region" description="Polar residues" evidence="1">
    <location>
        <begin position="68"/>
        <end position="91"/>
    </location>
</feature>
<dbReference type="InterPro" id="IPR012338">
    <property type="entry name" value="Beta-lactam/transpept-like"/>
</dbReference>
<dbReference type="Proteomes" id="UP000326779">
    <property type="component" value="Chromosome"/>
</dbReference>
<protein>
    <submittedName>
        <fullName evidence="5">Uncharacterized protein</fullName>
    </submittedName>
</protein>